<dbReference type="Proteomes" id="UP000636800">
    <property type="component" value="Chromosome 13"/>
</dbReference>
<dbReference type="AlphaFoldDB" id="A0A835PK10"/>
<proteinExistence type="predicted"/>
<dbReference type="EMBL" id="JADCNL010000013">
    <property type="protein sequence ID" value="KAG0454669.1"/>
    <property type="molecule type" value="Genomic_DNA"/>
</dbReference>
<sequence>MTSFPSYHWSFYNSGNSRPAIEFCKLSSAKSASKGKWIRIGSSCTTIENDKNFLSGLVFKYECDEDFIKQQKITGILQDIKSFTPTFKPPSDGSSIKSMATCLDVEIPDYESVNRSGIPCSFKSKMFQHHGGTHTSNSHHLDAEFIYHTSRESTASEVVSRCNGNKISLDPPRFNLSRKDITDVKESPTGSICCCSMSCSCKDTSNEPGCSSGKWSTWEKYRQDSSSELFSAAIILSAMADCSNNGKIRLPKTPSMKTIRARKSPHLVDKQDGFSTDARREDLIERRADLLQHTSRCSSTPLGLLPSRSGKCLQSLLLLPLGVPTSKIGLGARRRSCKKIDCSFPQALQ</sequence>
<dbReference type="PANTHER" id="PTHR36723">
    <property type="entry name" value="F22C12.19"/>
    <property type="match status" value="1"/>
</dbReference>
<comment type="caution">
    <text evidence="1">The sequence shown here is derived from an EMBL/GenBank/DDBJ whole genome shotgun (WGS) entry which is preliminary data.</text>
</comment>
<organism evidence="1 2">
    <name type="scientific">Vanilla planifolia</name>
    <name type="common">Vanilla</name>
    <dbReference type="NCBI Taxonomy" id="51239"/>
    <lineage>
        <taxon>Eukaryota</taxon>
        <taxon>Viridiplantae</taxon>
        <taxon>Streptophyta</taxon>
        <taxon>Embryophyta</taxon>
        <taxon>Tracheophyta</taxon>
        <taxon>Spermatophyta</taxon>
        <taxon>Magnoliopsida</taxon>
        <taxon>Liliopsida</taxon>
        <taxon>Asparagales</taxon>
        <taxon>Orchidaceae</taxon>
        <taxon>Vanilloideae</taxon>
        <taxon>Vanilleae</taxon>
        <taxon>Vanilla</taxon>
    </lineage>
</organism>
<evidence type="ECO:0000313" key="1">
    <source>
        <dbReference type="EMBL" id="KAG0454669.1"/>
    </source>
</evidence>
<accession>A0A835PK10</accession>
<evidence type="ECO:0000313" key="2">
    <source>
        <dbReference type="Proteomes" id="UP000636800"/>
    </source>
</evidence>
<reference evidence="1 2" key="1">
    <citation type="journal article" date="2020" name="Nat. Food">
        <title>A phased Vanilla planifolia genome enables genetic improvement of flavour and production.</title>
        <authorList>
            <person name="Hasing T."/>
            <person name="Tang H."/>
            <person name="Brym M."/>
            <person name="Khazi F."/>
            <person name="Huang T."/>
            <person name="Chambers A.H."/>
        </authorList>
    </citation>
    <scope>NUCLEOTIDE SEQUENCE [LARGE SCALE GENOMIC DNA]</scope>
    <source>
        <tissue evidence="1">Leaf</tissue>
    </source>
</reference>
<dbReference type="OrthoDB" id="1900170at2759"/>
<keyword evidence="2" id="KW-1185">Reference proteome</keyword>
<name>A0A835PK10_VANPL</name>
<dbReference type="PANTHER" id="PTHR36723:SF1">
    <property type="entry name" value="F22C12.19"/>
    <property type="match status" value="1"/>
</dbReference>
<protein>
    <submittedName>
        <fullName evidence="1">Uncharacterized protein</fullName>
    </submittedName>
</protein>
<gene>
    <name evidence="1" type="ORF">HPP92_023961</name>
</gene>